<dbReference type="InParanoid" id="A0A3R7JNC6"/>
<evidence type="ECO:0000313" key="2">
    <source>
        <dbReference type="Proteomes" id="UP000286415"/>
    </source>
</evidence>
<dbReference type="OrthoDB" id="10547333at2759"/>
<reference evidence="1 2" key="1">
    <citation type="journal article" date="2018" name="Biotechnol. Adv.">
        <title>Improved genomic resources and new bioinformatic workflow for the carcinogenic parasite Clonorchis sinensis: Biotechnological implications.</title>
        <authorList>
            <person name="Wang D."/>
            <person name="Korhonen P.K."/>
            <person name="Gasser R.B."/>
            <person name="Young N.D."/>
        </authorList>
    </citation>
    <scope>NUCLEOTIDE SEQUENCE [LARGE SCALE GENOMIC DNA]</scope>
    <source>
        <strain evidence="1">Cs-k2</strain>
    </source>
</reference>
<gene>
    <name evidence="1" type="ORF">CSKR_102984</name>
</gene>
<dbReference type="AlphaFoldDB" id="A0A3R7JNC6"/>
<evidence type="ECO:0000313" key="1">
    <source>
        <dbReference type="EMBL" id="KAG5453520.1"/>
    </source>
</evidence>
<comment type="caution">
    <text evidence="1">The sequence shown here is derived from an EMBL/GenBank/DDBJ whole genome shotgun (WGS) entry which is preliminary data.</text>
</comment>
<dbReference type="EMBL" id="NIRI02000013">
    <property type="protein sequence ID" value="KAG5453520.1"/>
    <property type="molecule type" value="Genomic_DNA"/>
</dbReference>
<sequence>MFQFVIQLLENIINERLSWVPFQVGLPSKPNLVANEDLYIGPNRGKLDTYTRNCFVLRWLNRACAEHNKLNWRKRRQYPKNVSSQKPSHTNRSAVAPFQCPAVMPPEGSTRAGVLPGCPSLDREVERQRQGSNHGPSGQYARALTAKLSRPQGLVKHPTLVD</sequence>
<proteinExistence type="predicted"/>
<protein>
    <submittedName>
        <fullName evidence="1">Uncharacterized protein</fullName>
    </submittedName>
</protein>
<name>A0A3R7JNC6_CLOSI</name>
<accession>A0A3R7JNC6</accession>
<organism evidence="1 2">
    <name type="scientific">Clonorchis sinensis</name>
    <name type="common">Chinese liver fluke</name>
    <dbReference type="NCBI Taxonomy" id="79923"/>
    <lineage>
        <taxon>Eukaryota</taxon>
        <taxon>Metazoa</taxon>
        <taxon>Spiralia</taxon>
        <taxon>Lophotrochozoa</taxon>
        <taxon>Platyhelminthes</taxon>
        <taxon>Trematoda</taxon>
        <taxon>Digenea</taxon>
        <taxon>Opisthorchiida</taxon>
        <taxon>Opisthorchiata</taxon>
        <taxon>Opisthorchiidae</taxon>
        <taxon>Clonorchis</taxon>
    </lineage>
</organism>
<keyword evidence="2" id="KW-1185">Reference proteome</keyword>
<dbReference type="Proteomes" id="UP000286415">
    <property type="component" value="Unassembled WGS sequence"/>
</dbReference>
<reference evidence="1 2" key="2">
    <citation type="journal article" date="2021" name="Genomics">
        <title>High-quality reference genome for Clonorchis sinensis.</title>
        <authorList>
            <person name="Young N.D."/>
            <person name="Stroehlein A.J."/>
            <person name="Kinkar L."/>
            <person name="Wang T."/>
            <person name="Sohn W.M."/>
            <person name="Chang B.C.H."/>
            <person name="Kaur P."/>
            <person name="Weisz D."/>
            <person name="Dudchenko O."/>
            <person name="Aiden E.L."/>
            <person name="Korhonen P.K."/>
            <person name="Gasser R.B."/>
        </authorList>
    </citation>
    <scope>NUCLEOTIDE SEQUENCE [LARGE SCALE GENOMIC DNA]</scope>
    <source>
        <strain evidence="1">Cs-k2</strain>
    </source>
</reference>